<dbReference type="SUPFAM" id="SSF53098">
    <property type="entry name" value="Ribonuclease H-like"/>
    <property type="match status" value="1"/>
</dbReference>
<evidence type="ECO:0000313" key="22">
    <source>
        <dbReference type="EMBL" id="ROT65807.1"/>
    </source>
</evidence>
<dbReference type="SUPFAM" id="SSF63712">
    <property type="entry name" value="Nicotinic receptor ligand binding domain-like"/>
    <property type="match status" value="1"/>
</dbReference>
<evidence type="ECO:0000256" key="8">
    <source>
        <dbReference type="ARBA" id="ARBA00022737"/>
    </source>
</evidence>
<dbReference type="Pfam" id="PF00059">
    <property type="entry name" value="Lectin_C"/>
    <property type="match status" value="1"/>
</dbReference>
<evidence type="ECO:0000256" key="3">
    <source>
        <dbReference type="ARBA" id="ARBA00022670"/>
    </source>
</evidence>
<dbReference type="InterPro" id="IPR001304">
    <property type="entry name" value="C-type_lectin-like"/>
</dbReference>
<dbReference type="Pfam" id="PF17921">
    <property type="entry name" value="Integrase_H2C2"/>
    <property type="match status" value="1"/>
</dbReference>
<keyword evidence="18" id="KW-1133">Transmembrane helix</keyword>
<dbReference type="Pfam" id="PF00665">
    <property type="entry name" value="rve"/>
    <property type="match status" value="1"/>
</dbReference>
<keyword evidence="5" id="KW-0548">Nucleotidyltransferase</keyword>
<feature type="transmembrane region" description="Helical" evidence="18">
    <location>
        <begin position="569"/>
        <end position="591"/>
    </location>
</feature>
<keyword evidence="12 18" id="KW-0472">Membrane</keyword>
<keyword evidence="13 16" id="KW-1015">Disulfide bond</keyword>
<dbReference type="InterPro" id="IPR006202">
    <property type="entry name" value="Neur_chan_lig-bd"/>
</dbReference>
<dbReference type="InterPro" id="IPR050951">
    <property type="entry name" value="Retrovirus_Pol_polyprotein"/>
</dbReference>
<evidence type="ECO:0000256" key="7">
    <source>
        <dbReference type="ARBA" id="ARBA00022729"/>
    </source>
</evidence>
<evidence type="ECO:0000256" key="5">
    <source>
        <dbReference type="ARBA" id="ARBA00022695"/>
    </source>
</evidence>
<evidence type="ECO:0000256" key="4">
    <source>
        <dbReference type="ARBA" id="ARBA00022679"/>
    </source>
</evidence>
<evidence type="ECO:0000256" key="18">
    <source>
        <dbReference type="SAM" id="Phobius"/>
    </source>
</evidence>
<evidence type="ECO:0000259" key="20">
    <source>
        <dbReference type="PROSITE" id="PS50878"/>
    </source>
</evidence>
<dbReference type="PROSITE" id="PS50994">
    <property type="entry name" value="INTEGRASE"/>
    <property type="match status" value="1"/>
</dbReference>
<dbReference type="InterPro" id="IPR043128">
    <property type="entry name" value="Rev_trsase/Diguanyl_cyclase"/>
</dbReference>
<evidence type="ECO:0000256" key="9">
    <source>
        <dbReference type="ARBA" id="ARBA00022759"/>
    </source>
</evidence>
<dbReference type="Pfam" id="PF02931">
    <property type="entry name" value="Neur_chan_LBD"/>
    <property type="match status" value="1"/>
</dbReference>
<proteinExistence type="predicted"/>
<dbReference type="SUPFAM" id="SSF56672">
    <property type="entry name" value="DNA/RNA polymerases"/>
    <property type="match status" value="1"/>
</dbReference>
<gene>
    <name evidence="22" type="ORF">C7M84_016215</name>
</gene>
<dbReference type="InterPro" id="IPR013320">
    <property type="entry name" value="ConA-like_dom_sf"/>
</dbReference>
<evidence type="ECO:0000259" key="21">
    <source>
        <dbReference type="PROSITE" id="PS50994"/>
    </source>
</evidence>
<keyword evidence="23" id="KW-1185">Reference proteome</keyword>
<dbReference type="InterPro" id="IPR016187">
    <property type="entry name" value="CTDL_fold"/>
</dbReference>
<dbReference type="PROSITE" id="PS00236">
    <property type="entry name" value="NEUROTR_ION_CHANNEL"/>
    <property type="match status" value="1"/>
</dbReference>
<dbReference type="Gene3D" id="3.30.420.10">
    <property type="entry name" value="Ribonuclease H-like superfamily/Ribonuclease H"/>
    <property type="match status" value="1"/>
</dbReference>
<dbReference type="SMART" id="SM00192">
    <property type="entry name" value="LDLa"/>
    <property type="match status" value="1"/>
</dbReference>
<comment type="caution">
    <text evidence="22">The sequence shown here is derived from an EMBL/GenBank/DDBJ whole genome shotgun (WGS) entry which is preliminary data.</text>
</comment>
<dbReference type="InterPro" id="IPR043502">
    <property type="entry name" value="DNA/RNA_pol_sf"/>
</dbReference>
<dbReference type="SUPFAM" id="SSF56436">
    <property type="entry name" value="C-type lectin-like"/>
    <property type="match status" value="1"/>
</dbReference>
<dbReference type="GO" id="GO:0042575">
    <property type="term" value="C:DNA polymerase complex"/>
    <property type="evidence" value="ECO:0007669"/>
    <property type="project" value="UniProtKB-ARBA"/>
</dbReference>
<dbReference type="InterPro" id="IPR023415">
    <property type="entry name" value="LDLR_class-A_CS"/>
</dbReference>
<dbReference type="Pfam" id="PF17919">
    <property type="entry name" value="RT_RNaseH_2"/>
    <property type="match status" value="1"/>
</dbReference>
<dbReference type="PROSITE" id="PS50878">
    <property type="entry name" value="RT_POL"/>
    <property type="match status" value="1"/>
</dbReference>
<dbReference type="Gene3D" id="3.10.100.10">
    <property type="entry name" value="Mannose-Binding Protein A, subunit A"/>
    <property type="match status" value="1"/>
</dbReference>
<dbReference type="EMBL" id="QCYY01003035">
    <property type="protein sequence ID" value="ROT65807.1"/>
    <property type="molecule type" value="Genomic_DNA"/>
</dbReference>
<feature type="disulfide bond" evidence="16">
    <location>
        <begin position="367"/>
        <end position="382"/>
    </location>
</feature>
<dbReference type="GO" id="GO:0003676">
    <property type="term" value="F:nucleic acid binding"/>
    <property type="evidence" value="ECO:0007669"/>
    <property type="project" value="InterPro"/>
</dbReference>
<evidence type="ECO:0000256" key="1">
    <source>
        <dbReference type="ARBA" id="ARBA00004370"/>
    </source>
</evidence>
<dbReference type="Gene3D" id="1.10.340.70">
    <property type="match status" value="1"/>
</dbReference>
<feature type="transmembrane region" description="Helical" evidence="18">
    <location>
        <begin position="598"/>
        <end position="615"/>
    </location>
</feature>
<dbReference type="Gene3D" id="2.70.170.10">
    <property type="entry name" value="Neurotransmitter-gated ion-channel ligand-binding domain"/>
    <property type="match status" value="1"/>
</dbReference>
<sequence length="1621" mass="184711">MPRQLGDLSLHTTGERACKAAEVHLNVSMAKLGPQRLLELKGGGRLVVGQNLGSIDGDFNILEALDGVIADYRIYNGALSSEQLKDWSKCSDASITVPPLVSLDNDKLKAVGDVKRNNITKNELCGGNFDDFYLFFTEKMHFSVAAAWCDKIEGTLTVPKSEAENKAMWNVAYKKKDQCSDSWTYLNWVGVVGDPKTSQWHGMYNESLSYTNFLPIYESASEQYQCVATVSHNKYKWAASPCDMETCTMCSFTTFPTMRLRGLCKFSLIDRMYTVRDNEEHTLRFDGISHMEIIKMNGTWMMMSRRHPNLWARMIEQIDGEFPVGVHEWEIFGDKCKKKKPKLLLTACEANEFTCADGHCIPKSKRCDSSLDCSDQSDERECNRVAVPEGYSNKLPPPRIDGEPIPLYTMYSIRTIRSLDLQNFQISIDLSVEMKYLDTRLQYRNLQEDRRSNKLDKWEEVWSPNLKIVDGTRGLISRTIDNKGLFVFKSSEPLPDDDSTIYEDNMYDGSKNMIMFQEEQTIHFACHFDLVMYPFDQQECYLNIEVYDYDLRLGYFVKLELRFRNQFRYYIGNIFLPSLMLVILCYVTLFFDLNDFNFGFLTSTLVTLGVTQVFTQDVSNTQDATSLASLPECFFQVEQEFLLRNITTQTTKFRMLVTNLPPELLTVGDLLNDHRCATYDELKEAILRRAAPNPLTALSSFLSSEAADSRTPTEILHHFQRLLTRTSTTLPPDVMRSLFLKRLPADIQQILLVSDAPLEHLALKADAMLEARAPTPSKATVSAATTTSAVTLGSLAAHAATLSEAVQKISTQERSRSRPRCRTPSPPHSDRDFRRSLPPNRQPRFSASAPPLKDWRVQRKLGAPVFRGPRRRLLYVRDASSSLRFLVDIGAENILREFPALTKPINRATQPRHEVRHHIVTHGPPADSRCRPLAPDRCRSARAQFDHILQLGIIRPSSSQWAAPLHLVKKKDGDWRPCGDYRHLNTITAPDRYPLPHLHSFSHELSGCTVISRIDFVRAFHQIPIAEEDIPKTAVITPFGLFEFLRMPFGLRNAAQTFQRFINDVTRGLEGVFAYIDDILVASISEADHARHLRALFGRLQDAGVVINPGKCQFGVASLSLLGHTVTPQGITPAQEKVTAIRKFPRPATEKQLRKFLGMFNFYRRFVPGCAQLLKPLHALITPNRASRNTRIEWTSPTNETFQACKEALASATLLNHPLPEAHLSIAVDASDTAIGAVLQQRLGKQWQPLAFFSQTLSPRQSRYSAFGRELLAAYSVVRHFQPTVEAKEFHILTDHKSLTFALHSRSRRQSPREERHLDFISQFTTDIRHIRGSDNEAADALSRTSLYLERVKIPNSCDDLLCDFSLGYPRPYIPPSLRRRFFDAYHQHRGIRATQHLIRSMVVWPAINKDVRQWCRSCIECQRNKNHRHTKSPLQTFPIPDSRFQHVHIDIVGPLPMDDGYSYILTVIDRFTRWPEATPIRDITAATVAKTFFNTWISRFGTPETVTTDRVAQFESELWRHLMILLGSKRIRTTAYHPCANGMVERLHRHMKQALTSSSPNRRWVDQLPHVLLNIRTSFKEDLQCTSAEMVYGTTLALPADFLVTASNFEPGTFGKQLCE</sequence>
<dbReference type="SUPFAM" id="SSF49899">
    <property type="entry name" value="Concanavalin A-like lectins/glucanases"/>
    <property type="match status" value="1"/>
</dbReference>
<dbReference type="PANTHER" id="PTHR37984">
    <property type="entry name" value="PROTEIN CBG26694"/>
    <property type="match status" value="1"/>
</dbReference>
<dbReference type="Proteomes" id="UP000283509">
    <property type="component" value="Unassembled WGS sequence"/>
</dbReference>
<dbReference type="GO" id="GO:0004519">
    <property type="term" value="F:endonuclease activity"/>
    <property type="evidence" value="ECO:0007669"/>
    <property type="project" value="UniProtKB-KW"/>
</dbReference>
<dbReference type="PROSITE" id="PS50041">
    <property type="entry name" value="C_TYPE_LECTIN_2"/>
    <property type="match status" value="1"/>
</dbReference>
<dbReference type="Pfam" id="PF00057">
    <property type="entry name" value="Ldl_recept_a"/>
    <property type="match status" value="1"/>
</dbReference>
<dbReference type="InterPro" id="IPR036734">
    <property type="entry name" value="Neur_chan_lig-bd_sf"/>
</dbReference>
<dbReference type="GO" id="GO:0006508">
    <property type="term" value="P:proteolysis"/>
    <property type="evidence" value="ECO:0007669"/>
    <property type="project" value="UniProtKB-KW"/>
</dbReference>
<keyword evidence="14" id="KW-0325">Glycoprotein</keyword>
<dbReference type="SUPFAM" id="SSF57424">
    <property type="entry name" value="LDL receptor-like module"/>
    <property type="match status" value="1"/>
</dbReference>
<keyword evidence="15" id="KW-0511">Multifunctional enzyme</keyword>
<keyword evidence="3" id="KW-0645">Protease</keyword>
<name>A0A423SNL6_PENVA</name>
<dbReference type="InterPro" id="IPR016186">
    <property type="entry name" value="C-type_lectin-like/link_sf"/>
</dbReference>
<evidence type="ECO:0000256" key="10">
    <source>
        <dbReference type="ARBA" id="ARBA00022801"/>
    </source>
</evidence>
<dbReference type="GO" id="GO:0008233">
    <property type="term" value="F:peptidase activity"/>
    <property type="evidence" value="ECO:0007669"/>
    <property type="project" value="UniProtKB-KW"/>
</dbReference>
<evidence type="ECO:0000256" key="6">
    <source>
        <dbReference type="ARBA" id="ARBA00022722"/>
    </source>
</evidence>
<dbReference type="CDD" id="cd09274">
    <property type="entry name" value="RNase_HI_RT_Ty3"/>
    <property type="match status" value="1"/>
</dbReference>
<dbReference type="Gene3D" id="3.10.10.10">
    <property type="entry name" value="HIV Type 1 Reverse Transcriptase, subunit A, domain 1"/>
    <property type="match status" value="1"/>
</dbReference>
<dbReference type="InterPro" id="IPR041577">
    <property type="entry name" value="RT_RNaseH_2"/>
</dbReference>
<evidence type="ECO:0000256" key="17">
    <source>
        <dbReference type="SAM" id="MobiDB-lite"/>
    </source>
</evidence>
<keyword evidence="4" id="KW-0808">Transferase</keyword>
<dbReference type="GO" id="GO:0003964">
    <property type="term" value="F:RNA-directed DNA polymerase activity"/>
    <property type="evidence" value="ECO:0007669"/>
    <property type="project" value="UniProtKB-KW"/>
</dbReference>
<dbReference type="CDD" id="cd00037">
    <property type="entry name" value="CLECT"/>
    <property type="match status" value="1"/>
</dbReference>
<evidence type="ECO:0000256" key="11">
    <source>
        <dbReference type="ARBA" id="ARBA00022918"/>
    </source>
</evidence>
<dbReference type="Gene3D" id="3.30.70.270">
    <property type="match status" value="2"/>
</dbReference>
<feature type="region of interest" description="Disordered" evidence="17">
    <location>
        <begin position="807"/>
        <end position="852"/>
    </location>
</feature>
<dbReference type="FunFam" id="3.30.70.270:FF:000020">
    <property type="entry name" value="Transposon Tf2-6 polyprotein-like Protein"/>
    <property type="match status" value="1"/>
</dbReference>
<dbReference type="InterPro" id="IPR012337">
    <property type="entry name" value="RNaseH-like_sf"/>
</dbReference>
<dbReference type="GO" id="GO:0005230">
    <property type="term" value="F:extracellular ligand-gated monoatomic ion channel activity"/>
    <property type="evidence" value="ECO:0007669"/>
    <property type="project" value="InterPro"/>
</dbReference>
<feature type="domain" description="C-type lectin" evidence="19">
    <location>
        <begin position="133"/>
        <end position="251"/>
    </location>
</feature>
<dbReference type="Pfam" id="PF00078">
    <property type="entry name" value="RVT_1"/>
    <property type="match status" value="1"/>
</dbReference>
<dbReference type="FunFam" id="4.10.400.10:FF:000034">
    <property type="entry name" value="Low-density lipoprotein receptor-related protein 2"/>
    <property type="match status" value="1"/>
</dbReference>
<organism evidence="22 23">
    <name type="scientific">Penaeus vannamei</name>
    <name type="common">Whiteleg shrimp</name>
    <name type="synonym">Litopenaeus vannamei</name>
    <dbReference type="NCBI Taxonomy" id="6689"/>
    <lineage>
        <taxon>Eukaryota</taxon>
        <taxon>Metazoa</taxon>
        <taxon>Ecdysozoa</taxon>
        <taxon>Arthropoda</taxon>
        <taxon>Crustacea</taxon>
        <taxon>Multicrustacea</taxon>
        <taxon>Malacostraca</taxon>
        <taxon>Eumalacostraca</taxon>
        <taxon>Eucarida</taxon>
        <taxon>Decapoda</taxon>
        <taxon>Dendrobranchiata</taxon>
        <taxon>Penaeoidea</taxon>
        <taxon>Penaeidae</taxon>
        <taxon>Penaeus</taxon>
    </lineage>
</organism>
<dbReference type="InterPro" id="IPR000477">
    <property type="entry name" value="RT_dom"/>
</dbReference>
<dbReference type="PANTHER" id="PTHR37984:SF5">
    <property type="entry name" value="PROTEIN NYNRIN-LIKE"/>
    <property type="match status" value="1"/>
</dbReference>
<feature type="disulfide bond" evidence="16">
    <location>
        <begin position="348"/>
        <end position="360"/>
    </location>
</feature>
<keyword evidence="6" id="KW-0540">Nuclease</keyword>
<dbReference type="GO" id="GO:0016020">
    <property type="term" value="C:membrane"/>
    <property type="evidence" value="ECO:0007669"/>
    <property type="project" value="UniProtKB-SubCell"/>
</dbReference>
<dbReference type="PROSITE" id="PS01209">
    <property type="entry name" value="LDLRA_1"/>
    <property type="match status" value="1"/>
</dbReference>
<protein>
    <recommendedName>
        <fullName evidence="2">RNA-directed DNA polymerase</fullName>
        <ecNumber evidence="2">2.7.7.49</ecNumber>
    </recommendedName>
</protein>
<dbReference type="EC" id="2.7.7.49" evidence="2"/>
<dbReference type="InterPro" id="IPR055469">
    <property type="entry name" value="DUF7041"/>
</dbReference>
<reference evidence="22 23" key="1">
    <citation type="submission" date="2018-04" db="EMBL/GenBank/DDBJ databases">
        <authorList>
            <person name="Zhang X."/>
            <person name="Yuan J."/>
            <person name="Li F."/>
            <person name="Xiang J."/>
        </authorList>
    </citation>
    <scope>NUCLEOTIDE SEQUENCE [LARGE SCALE GENOMIC DNA]</scope>
    <source>
        <tissue evidence="22">Muscle</tissue>
    </source>
</reference>
<dbReference type="Pfam" id="PF23055">
    <property type="entry name" value="DUF7041"/>
    <property type="match status" value="1"/>
</dbReference>
<dbReference type="PROSITE" id="PS50068">
    <property type="entry name" value="LDLRA_2"/>
    <property type="match status" value="1"/>
</dbReference>
<feature type="domain" description="Reverse transcriptase" evidence="20">
    <location>
        <begin position="949"/>
        <end position="1126"/>
    </location>
</feature>
<keyword evidence="10" id="KW-0378">Hydrolase</keyword>
<dbReference type="InterPro" id="IPR036055">
    <property type="entry name" value="LDL_receptor-like_sf"/>
</dbReference>
<evidence type="ECO:0000256" key="15">
    <source>
        <dbReference type="ARBA" id="ARBA00023268"/>
    </source>
</evidence>
<dbReference type="FunFam" id="3.10.10.10:FF:000007">
    <property type="entry name" value="Retrovirus-related Pol polyprotein from transposon 17.6-like Protein"/>
    <property type="match status" value="1"/>
</dbReference>
<dbReference type="FunFam" id="3.30.420.10:FF:000032">
    <property type="entry name" value="Retrovirus-related Pol polyprotein from transposon 297-like Protein"/>
    <property type="match status" value="1"/>
</dbReference>
<dbReference type="CDD" id="cd01647">
    <property type="entry name" value="RT_LTR"/>
    <property type="match status" value="1"/>
</dbReference>
<keyword evidence="11 22" id="KW-0695">RNA-directed DNA polymerase</keyword>
<keyword evidence="9" id="KW-0255">Endonuclease</keyword>
<dbReference type="FunFam" id="3.10.20.370:FF:000001">
    <property type="entry name" value="Retrovirus-related Pol polyprotein from transposon 17.6-like protein"/>
    <property type="match status" value="1"/>
</dbReference>
<feature type="domain" description="Integrase catalytic" evidence="21">
    <location>
        <begin position="1435"/>
        <end position="1608"/>
    </location>
</feature>
<evidence type="ECO:0000256" key="2">
    <source>
        <dbReference type="ARBA" id="ARBA00012493"/>
    </source>
</evidence>
<keyword evidence="7" id="KW-0732">Signal</keyword>
<reference evidence="22 23" key="2">
    <citation type="submission" date="2019-01" db="EMBL/GenBank/DDBJ databases">
        <title>The decoding of complex shrimp genome reveals the adaptation for benthos swimmer, frequently molting mechanism and breeding impact on genome.</title>
        <authorList>
            <person name="Sun Y."/>
            <person name="Gao Y."/>
            <person name="Yu Y."/>
        </authorList>
    </citation>
    <scope>NUCLEOTIDE SEQUENCE [LARGE SCALE GENOMIC DNA]</scope>
    <source>
        <tissue evidence="22">Muscle</tissue>
    </source>
</reference>
<evidence type="ECO:0000313" key="23">
    <source>
        <dbReference type="Proteomes" id="UP000283509"/>
    </source>
</evidence>
<evidence type="ECO:0000256" key="16">
    <source>
        <dbReference type="PROSITE-ProRule" id="PRU00124"/>
    </source>
</evidence>
<dbReference type="OrthoDB" id="6378979at2759"/>
<dbReference type="InterPro" id="IPR001584">
    <property type="entry name" value="Integrase_cat-core"/>
</dbReference>
<evidence type="ECO:0000256" key="14">
    <source>
        <dbReference type="ARBA" id="ARBA00023180"/>
    </source>
</evidence>
<dbReference type="InterPro" id="IPR002172">
    <property type="entry name" value="LDrepeatLR_classA_rpt"/>
</dbReference>
<dbReference type="CDD" id="cd00112">
    <property type="entry name" value="LDLa"/>
    <property type="match status" value="1"/>
</dbReference>
<evidence type="ECO:0000259" key="19">
    <source>
        <dbReference type="PROSITE" id="PS50041"/>
    </source>
</evidence>
<evidence type="ECO:0000256" key="13">
    <source>
        <dbReference type="ARBA" id="ARBA00023157"/>
    </source>
</evidence>
<dbReference type="Gene3D" id="4.10.400.10">
    <property type="entry name" value="Low-density Lipoprotein Receptor"/>
    <property type="match status" value="1"/>
</dbReference>
<comment type="subcellular location">
    <subcellularLocation>
        <location evidence="1">Membrane</location>
    </subcellularLocation>
</comment>
<keyword evidence="8" id="KW-0677">Repeat</keyword>
<accession>A0A423SNL6</accession>
<dbReference type="InterPro" id="IPR018000">
    <property type="entry name" value="Neurotransmitter_ion_chnl_CS"/>
</dbReference>
<dbReference type="GO" id="GO:0015074">
    <property type="term" value="P:DNA integration"/>
    <property type="evidence" value="ECO:0007669"/>
    <property type="project" value="InterPro"/>
</dbReference>
<evidence type="ECO:0000256" key="12">
    <source>
        <dbReference type="ARBA" id="ARBA00023136"/>
    </source>
</evidence>
<feature type="disulfide bond" evidence="16">
    <location>
        <begin position="355"/>
        <end position="373"/>
    </location>
</feature>
<dbReference type="Gene3D" id="2.60.120.200">
    <property type="match status" value="1"/>
</dbReference>
<keyword evidence="18" id="KW-0812">Transmembrane</keyword>
<dbReference type="InterPro" id="IPR036397">
    <property type="entry name" value="RNaseH_sf"/>
</dbReference>
<dbReference type="InterPro" id="IPR041588">
    <property type="entry name" value="Integrase_H2C2"/>
</dbReference>
<dbReference type="STRING" id="6689.A0A423SNL6"/>